<dbReference type="VEuPathDB" id="FungiDB:PTTG_28758"/>
<dbReference type="EnsemblFungi" id="PTTG_28758-t43_1">
    <property type="protein sequence ID" value="PTTG_28758-t43_1-p1"/>
    <property type="gene ID" value="PTTG_28758"/>
</dbReference>
<keyword evidence="3" id="KW-1185">Reference proteome</keyword>
<evidence type="ECO:0000313" key="3">
    <source>
        <dbReference type="Proteomes" id="UP000005240"/>
    </source>
</evidence>
<reference evidence="2 3" key="3">
    <citation type="journal article" date="2017" name="G3 (Bethesda)">
        <title>Comparative analysis highlights variable genome content of wheat rusts and divergence of the mating loci.</title>
        <authorList>
            <person name="Cuomo C.A."/>
            <person name="Bakkeren G."/>
            <person name="Khalil H.B."/>
            <person name="Panwar V."/>
            <person name="Joly D."/>
            <person name="Linning R."/>
            <person name="Sakthikumar S."/>
            <person name="Song X."/>
            <person name="Adiconis X."/>
            <person name="Fan L."/>
            <person name="Goldberg J.M."/>
            <person name="Levin J.Z."/>
            <person name="Young S."/>
            <person name="Zeng Q."/>
            <person name="Anikster Y."/>
            <person name="Bruce M."/>
            <person name="Wang M."/>
            <person name="Yin C."/>
            <person name="McCallum B."/>
            <person name="Szabo L.J."/>
            <person name="Hulbert S."/>
            <person name="Chen X."/>
            <person name="Fellers J.P."/>
        </authorList>
    </citation>
    <scope>NUCLEOTIDE SEQUENCE</scope>
    <source>
        <strain evidence="3">Isolate 1-1 / race 1 (BBBD)</strain>
        <strain evidence="2">isolate 1-1 / race 1 (BBBD)</strain>
    </source>
</reference>
<dbReference type="Proteomes" id="UP000005240">
    <property type="component" value="Unassembled WGS sequence"/>
</dbReference>
<name>A0A180GBH3_PUCT1</name>
<organism evidence="1">
    <name type="scientific">Puccinia triticina (isolate 1-1 / race 1 (BBBD))</name>
    <name type="common">Brown leaf rust fungus</name>
    <dbReference type="NCBI Taxonomy" id="630390"/>
    <lineage>
        <taxon>Eukaryota</taxon>
        <taxon>Fungi</taxon>
        <taxon>Dikarya</taxon>
        <taxon>Basidiomycota</taxon>
        <taxon>Pucciniomycotina</taxon>
        <taxon>Pucciniomycetes</taxon>
        <taxon>Pucciniales</taxon>
        <taxon>Pucciniaceae</taxon>
        <taxon>Puccinia</taxon>
    </lineage>
</organism>
<protein>
    <submittedName>
        <fullName evidence="1 2">Uncharacterized protein</fullName>
    </submittedName>
</protein>
<proteinExistence type="predicted"/>
<reference evidence="1" key="2">
    <citation type="submission" date="2016-05" db="EMBL/GenBank/DDBJ databases">
        <title>Comparative analysis highlights variable genome content of wheat rusts and divergence of the mating loci.</title>
        <authorList>
            <person name="Cuomo C.A."/>
            <person name="Bakkeren G."/>
            <person name="Szabo L."/>
            <person name="Khalil H."/>
            <person name="Joly D."/>
            <person name="Goldberg J."/>
            <person name="Young S."/>
            <person name="Zeng Q."/>
            <person name="Fellers J."/>
        </authorList>
    </citation>
    <scope>NUCLEOTIDE SEQUENCE [LARGE SCALE GENOMIC DNA]</scope>
    <source>
        <strain evidence="1">1-1 BBBD Race 1</strain>
    </source>
</reference>
<accession>A0A180GBH3</accession>
<sequence>MASTGHRDNKHSLDGRYQLDAVGRVPEQFRFDHQFGEKIHGEVAFADAKRAAHFSAGLLCALRTRGMLDVDGGRAHAPSHEGPSTAGTSVSSECHIRTIRAVLGGPGELAPFTAPRPSDWLALQTSALSTPVRKSHVLSFRQSSAMFHPLL</sequence>
<gene>
    <name evidence="1" type="ORF">PTTG_28758</name>
</gene>
<evidence type="ECO:0000313" key="1">
    <source>
        <dbReference type="EMBL" id="OAV89253.1"/>
    </source>
</evidence>
<reference evidence="1" key="1">
    <citation type="submission" date="2009-11" db="EMBL/GenBank/DDBJ databases">
        <authorList>
            <consortium name="The Broad Institute Genome Sequencing Platform"/>
            <person name="Ward D."/>
            <person name="Feldgarden M."/>
            <person name="Earl A."/>
            <person name="Young S.K."/>
            <person name="Zeng Q."/>
            <person name="Koehrsen M."/>
            <person name="Alvarado L."/>
            <person name="Berlin A."/>
            <person name="Bochicchio J."/>
            <person name="Borenstein D."/>
            <person name="Chapman S.B."/>
            <person name="Chen Z."/>
            <person name="Engels R."/>
            <person name="Freedman E."/>
            <person name="Gellesch M."/>
            <person name="Goldberg J."/>
            <person name="Griggs A."/>
            <person name="Gujja S."/>
            <person name="Heilman E."/>
            <person name="Heiman D."/>
            <person name="Hepburn T."/>
            <person name="Howarth C."/>
            <person name="Jen D."/>
            <person name="Larson L."/>
            <person name="Lewis B."/>
            <person name="Mehta T."/>
            <person name="Park D."/>
            <person name="Pearson M."/>
            <person name="Roberts A."/>
            <person name="Saif S."/>
            <person name="Shea T."/>
            <person name="Shenoy N."/>
            <person name="Sisk P."/>
            <person name="Stolte C."/>
            <person name="Sykes S."/>
            <person name="Thomson T."/>
            <person name="Walk T."/>
            <person name="White J."/>
            <person name="Yandava C."/>
            <person name="Izard J."/>
            <person name="Baranova O.V."/>
            <person name="Blanton J.M."/>
            <person name="Tanner A.C."/>
            <person name="Dewhirst F.E."/>
            <person name="Haas B."/>
            <person name="Nusbaum C."/>
            <person name="Birren B."/>
        </authorList>
    </citation>
    <scope>NUCLEOTIDE SEQUENCE [LARGE SCALE GENOMIC DNA]</scope>
    <source>
        <strain evidence="1">1-1 BBBD Race 1</strain>
    </source>
</reference>
<dbReference type="EMBL" id="ADAS02000135">
    <property type="protein sequence ID" value="OAV89253.1"/>
    <property type="molecule type" value="Genomic_DNA"/>
</dbReference>
<evidence type="ECO:0000313" key="2">
    <source>
        <dbReference type="EnsemblFungi" id="PTTG_28758-t43_1-p1"/>
    </source>
</evidence>
<dbReference type="AlphaFoldDB" id="A0A180GBH3"/>
<reference evidence="2" key="4">
    <citation type="submission" date="2025-05" db="UniProtKB">
        <authorList>
            <consortium name="EnsemblFungi"/>
        </authorList>
    </citation>
    <scope>IDENTIFICATION</scope>
    <source>
        <strain evidence="2">isolate 1-1 / race 1 (BBBD)</strain>
    </source>
</reference>